<dbReference type="AlphaFoldDB" id="A0A427XH53"/>
<evidence type="ECO:0000256" key="6">
    <source>
        <dbReference type="SAM" id="Phobius"/>
    </source>
</evidence>
<dbReference type="EMBL" id="RSCE01000013">
    <property type="protein sequence ID" value="RSH78219.1"/>
    <property type="molecule type" value="Genomic_DNA"/>
</dbReference>
<evidence type="ECO:0000256" key="5">
    <source>
        <dbReference type="ARBA" id="ARBA00023136"/>
    </source>
</evidence>
<evidence type="ECO:0000256" key="4">
    <source>
        <dbReference type="ARBA" id="ARBA00022989"/>
    </source>
</evidence>
<feature type="domain" description="T-SNARE coiled-coil homology" evidence="7">
    <location>
        <begin position="169"/>
        <end position="231"/>
    </location>
</feature>
<dbReference type="STRING" id="105984.A0A427XH53"/>
<dbReference type="GO" id="GO:0012505">
    <property type="term" value="C:endomembrane system"/>
    <property type="evidence" value="ECO:0007669"/>
    <property type="project" value="UniProtKB-ARBA"/>
</dbReference>
<keyword evidence="4 6" id="KW-1133">Transmembrane helix</keyword>
<evidence type="ECO:0000259" key="7">
    <source>
        <dbReference type="PROSITE" id="PS50192"/>
    </source>
</evidence>
<evidence type="ECO:0000256" key="3">
    <source>
        <dbReference type="ARBA" id="ARBA00022692"/>
    </source>
</evidence>
<gene>
    <name evidence="8" type="ORF">EHS24_002680</name>
</gene>
<feature type="transmembrane region" description="Helical" evidence="6">
    <location>
        <begin position="238"/>
        <end position="258"/>
    </location>
</feature>
<dbReference type="GO" id="GO:0005737">
    <property type="term" value="C:cytoplasm"/>
    <property type="evidence" value="ECO:0007669"/>
    <property type="project" value="UniProtKB-ARBA"/>
</dbReference>
<evidence type="ECO:0000313" key="8">
    <source>
        <dbReference type="EMBL" id="RSH78219.1"/>
    </source>
</evidence>
<dbReference type="RefSeq" id="XP_028473366.1">
    <property type="nucleotide sequence ID" value="XM_028618410.1"/>
</dbReference>
<dbReference type="PANTHER" id="PTHR12791">
    <property type="entry name" value="GOLGI SNARE BET1-RELATED"/>
    <property type="match status" value="1"/>
</dbReference>
<sequence length="260" mass="28669">MSVALASISNRLTSAQAQLLERSRVLTLGLVPSPSATTSLVRTLTGVRNDLAKAEDEAALENNGLSVGGKAPRTGKRRASDALQLDELTARYDRLVEMLQADEDGRGRAKALVREKRAPSPAPEADEDIHVPDVTVEPPTPAAPEPIRPFKDYDEEDDAPPHEIIEQQQLMMNDQDERLTLLSHSINRQSHLSVQIGDELDIHHELLEDTDAAMDRTAARLNSARRRLDHVADNAKQYGSTITIIVLIFVLLLLIIVFKT</sequence>
<evidence type="ECO:0000313" key="9">
    <source>
        <dbReference type="Proteomes" id="UP000279236"/>
    </source>
</evidence>
<dbReference type="Gene3D" id="1.20.5.110">
    <property type="match status" value="1"/>
</dbReference>
<protein>
    <recommendedName>
        <fullName evidence="7">t-SNARE coiled-coil homology domain-containing protein</fullName>
    </recommendedName>
</protein>
<dbReference type="PROSITE" id="PS50192">
    <property type="entry name" value="T_SNARE"/>
    <property type="match status" value="1"/>
</dbReference>
<organism evidence="8 9">
    <name type="scientific">Apiotrichum porosum</name>
    <dbReference type="NCBI Taxonomy" id="105984"/>
    <lineage>
        <taxon>Eukaryota</taxon>
        <taxon>Fungi</taxon>
        <taxon>Dikarya</taxon>
        <taxon>Basidiomycota</taxon>
        <taxon>Agaricomycotina</taxon>
        <taxon>Tremellomycetes</taxon>
        <taxon>Trichosporonales</taxon>
        <taxon>Trichosporonaceae</taxon>
        <taxon>Apiotrichum</taxon>
    </lineage>
</organism>
<name>A0A427XH53_9TREE</name>
<evidence type="ECO:0000256" key="2">
    <source>
        <dbReference type="ARBA" id="ARBA00022448"/>
    </source>
</evidence>
<keyword evidence="9" id="KW-1185">Reference proteome</keyword>
<reference evidence="8 9" key="1">
    <citation type="submission" date="2018-11" db="EMBL/GenBank/DDBJ databases">
        <title>Genome sequence of Apiotrichum porosum DSM 27194.</title>
        <authorList>
            <person name="Aliyu H."/>
            <person name="Gorte O."/>
            <person name="Ochsenreither K."/>
        </authorList>
    </citation>
    <scope>NUCLEOTIDE SEQUENCE [LARGE SCALE GENOMIC DNA]</scope>
    <source>
        <strain evidence="8 9">DSM 27194</strain>
    </source>
</reference>
<keyword evidence="5 6" id="KW-0472">Membrane</keyword>
<dbReference type="Proteomes" id="UP000279236">
    <property type="component" value="Unassembled WGS sequence"/>
</dbReference>
<dbReference type="SUPFAM" id="SSF58038">
    <property type="entry name" value="SNARE fusion complex"/>
    <property type="match status" value="1"/>
</dbReference>
<dbReference type="SMART" id="SM00397">
    <property type="entry name" value="t_SNARE"/>
    <property type="match status" value="1"/>
</dbReference>
<dbReference type="CDD" id="cd15859">
    <property type="entry name" value="SNARE_SYN8"/>
    <property type="match status" value="1"/>
</dbReference>
<comment type="caution">
    <text evidence="8">The sequence shown here is derived from an EMBL/GenBank/DDBJ whole genome shotgun (WGS) entry which is preliminary data.</text>
</comment>
<keyword evidence="3 6" id="KW-0812">Transmembrane</keyword>
<accession>A0A427XH53</accession>
<keyword evidence="2" id="KW-0813">Transport</keyword>
<dbReference type="InterPro" id="IPR000727">
    <property type="entry name" value="T_SNARE_dom"/>
</dbReference>
<dbReference type="GeneID" id="39587223"/>
<evidence type="ECO:0000256" key="1">
    <source>
        <dbReference type="ARBA" id="ARBA00004167"/>
    </source>
</evidence>
<proteinExistence type="predicted"/>
<comment type="subcellular location">
    <subcellularLocation>
        <location evidence="1">Membrane</location>
        <topology evidence="1">Single-pass membrane protein</topology>
    </subcellularLocation>
</comment>
<dbReference type="GO" id="GO:0016020">
    <property type="term" value="C:membrane"/>
    <property type="evidence" value="ECO:0007669"/>
    <property type="project" value="UniProtKB-SubCell"/>
</dbReference>
<dbReference type="OrthoDB" id="244190at2759"/>
<dbReference type="Pfam" id="PF05739">
    <property type="entry name" value="SNARE"/>
    <property type="match status" value="1"/>
</dbReference>